<proteinExistence type="inferred from homology"/>
<dbReference type="PANTHER" id="PTHR11014">
    <property type="entry name" value="PEPTIDASE M20 FAMILY MEMBER"/>
    <property type="match status" value="1"/>
</dbReference>
<dbReference type="GO" id="GO:0050118">
    <property type="term" value="F:N-acetyldiaminopimelate deacetylase activity"/>
    <property type="evidence" value="ECO:0007669"/>
    <property type="project" value="UniProtKB-UniRule"/>
</dbReference>
<comment type="similarity">
    <text evidence="5">Belongs to the peptidase M20A family. N-acetyldiaminopimelate deacetylase subfamily.</text>
</comment>
<evidence type="ECO:0000256" key="1">
    <source>
        <dbReference type="ARBA" id="ARBA00022605"/>
    </source>
</evidence>
<dbReference type="NCBIfam" id="TIGR01891">
    <property type="entry name" value="amidohydrolases"/>
    <property type="match status" value="1"/>
</dbReference>
<dbReference type="Pfam" id="PF07687">
    <property type="entry name" value="M20_dimer"/>
    <property type="match status" value="1"/>
</dbReference>
<evidence type="ECO:0000256" key="2">
    <source>
        <dbReference type="ARBA" id="ARBA00022801"/>
    </source>
</evidence>
<name>A0A0R2MSD8_9LACO</name>
<dbReference type="PANTHER" id="PTHR11014:SF98">
    <property type="entry name" value="N-ACETYLDIAMINOPIMELATE DEACETYLASE"/>
    <property type="match status" value="1"/>
</dbReference>
<keyword evidence="3 5" id="KW-0220">Diaminopimelate biosynthesis</keyword>
<keyword evidence="9" id="KW-1185">Reference proteome</keyword>
<dbReference type="InterPro" id="IPR017439">
    <property type="entry name" value="Amidohydrolase"/>
</dbReference>
<dbReference type="FunFam" id="3.30.70.360:FF:000001">
    <property type="entry name" value="N-acetyldiaminopimelate deacetylase"/>
    <property type="match status" value="1"/>
</dbReference>
<feature type="binding site" evidence="6">
    <location>
        <position position="129"/>
    </location>
    <ligand>
        <name>Mn(2+)</name>
        <dbReference type="ChEBI" id="CHEBI:29035"/>
        <label>2</label>
    </ligand>
</feature>
<feature type="domain" description="Peptidase M20 dimerisation" evidence="7">
    <location>
        <begin position="179"/>
        <end position="277"/>
    </location>
</feature>
<dbReference type="PIRSF" id="PIRSF005962">
    <property type="entry name" value="Pept_M20D_amidohydro"/>
    <property type="match status" value="1"/>
</dbReference>
<evidence type="ECO:0000256" key="4">
    <source>
        <dbReference type="ARBA" id="ARBA00023154"/>
    </source>
</evidence>
<dbReference type="SUPFAM" id="SSF55031">
    <property type="entry name" value="Bacterial exopeptidase dimerisation domain"/>
    <property type="match status" value="1"/>
</dbReference>
<accession>A0A0R2MSD8</accession>
<dbReference type="Gene3D" id="3.30.70.360">
    <property type="match status" value="1"/>
</dbReference>
<protein>
    <recommendedName>
        <fullName evidence="5">N-acetyldiaminopimelate deacetylase</fullName>
        <ecNumber evidence="5">3.5.1.47</ecNumber>
    </recommendedName>
</protein>
<feature type="active site" evidence="5">
    <location>
        <position position="70"/>
    </location>
</feature>
<dbReference type="AlphaFoldDB" id="A0A0R2MSD8"/>
<keyword evidence="1 5" id="KW-0028">Amino-acid biosynthesis</keyword>
<dbReference type="STRING" id="1293598.IV56_GL001253"/>
<feature type="binding site" evidence="6">
    <location>
        <position position="349"/>
    </location>
    <ligand>
        <name>Mn(2+)</name>
        <dbReference type="ChEBI" id="CHEBI:29035"/>
        <label>2</label>
    </ligand>
</feature>
<keyword evidence="2 5" id="KW-0378">Hydrolase</keyword>
<comment type="caution">
    <text evidence="8">The sequence shown here is derived from an EMBL/GenBank/DDBJ whole genome shotgun (WGS) entry which is preliminary data.</text>
</comment>
<dbReference type="UniPathway" id="UPA00034">
    <property type="reaction ID" value="UER00024"/>
</dbReference>
<dbReference type="GO" id="GO:0009089">
    <property type="term" value="P:lysine biosynthetic process via diaminopimelate"/>
    <property type="evidence" value="ECO:0007669"/>
    <property type="project" value="UniProtKB-UniRule"/>
</dbReference>
<keyword evidence="6" id="KW-0464">Manganese</keyword>
<dbReference type="InterPro" id="IPR002933">
    <property type="entry name" value="Peptidase_M20"/>
</dbReference>
<dbReference type="Pfam" id="PF01546">
    <property type="entry name" value="Peptidase_M20"/>
    <property type="match status" value="1"/>
</dbReference>
<dbReference type="InterPro" id="IPR036264">
    <property type="entry name" value="Bact_exopeptidase_dim_dom"/>
</dbReference>
<evidence type="ECO:0000313" key="9">
    <source>
        <dbReference type="Proteomes" id="UP000050969"/>
    </source>
</evidence>
<feature type="binding site" evidence="6">
    <location>
        <position position="97"/>
    </location>
    <ligand>
        <name>Mn(2+)</name>
        <dbReference type="ChEBI" id="CHEBI:29035"/>
        <label>2</label>
    </ligand>
</feature>
<dbReference type="GO" id="GO:0046872">
    <property type="term" value="F:metal ion binding"/>
    <property type="evidence" value="ECO:0007669"/>
    <property type="project" value="UniProtKB-KW"/>
</dbReference>
<comment type="catalytic activity">
    <reaction evidence="5">
        <text>N-acetyl-(2S,6S)-2,6-diaminopimelate + H2O = (2S,6S)-2,6-diaminopimelate + acetate</text>
        <dbReference type="Rhea" id="RHEA:20405"/>
        <dbReference type="ChEBI" id="CHEBI:15377"/>
        <dbReference type="ChEBI" id="CHEBI:30089"/>
        <dbReference type="ChEBI" id="CHEBI:57609"/>
        <dbReference type="ChEBI" id="CHEBI:58767"/>
        <dbReference type="EC" id="3.5.1.47"/>
    </reaction>
</comment>
<dbReference type="EMBL" id="JQCE01000038">
    <property type="protein sequence ID" value="KRO16470.1"/>
    <property type="molecule type" value="Genomic_DNA"/>
</dbReference>
<dbReference type="CDD" id="cd05670">
    <property type="entry name" value="M20_Acy1_YkuR-like"/>
    <property type="match status" value="1"/>
</dbReference>
<dbReference type="RefSeq" id="WP_056993048.1">
    <property type="nucleotide sequence ID" value="NZ_JQCE01000038.1"/>
</dbReference>
<dbReference type="InterPro" id="IPR011650">
    <property type="entry name" value="Peptidase_M20_dimer"/>
</dbReference>
<comment type="cofactor">
    <cofactor evidence="6">
        <name>Mn(2+)</name>
        <dbReference type="ChEBI" id="CHEBI:29035"/>
    </cofactor>
    <text evidence="6">The Mn(2+) ion enhances activity.</text>
</comment>
<evidence type="ECO:0000256" key="6">
    <source>
        <dbReference type="PIRSR" id="PIRSR005962-1"/>
    </source>
</evidence>
<reference evidence="8 9" key="1">
    <citation type="journal article" date="2015" name="Genome Announc.">
        <title>Expanding the biotechnology potential of lactobacilli through comparative genomics of 213 strains and associated genera.</title>
        <authorList>
            <person name="Sun Z."/>
            <person name="Harris H.M."/>
            <person name="McCann A."/>
            <person name="Guo C."/>
            <person name="Argimon S."/>
            <person name="Zhang W."/>
            <person name="Yang X."/>
            <person name="Jeffery I.B."/>
            <person name="Cooney J.C."/>
            <person name="Kagawa T.F."/>
            <person name="Liu W."/>
            <person name="Song Y."/>
            <person name="Salvetti E."/>
            <person name="Wrobel A."/>
            <person name="Rasinkangas P."/>
            <person name="Parkhill J."/>
            <person name="Rea M.C."/>
            <person name="O'Sullivan O."/>
            <person name="Ritari J."/>
            <person name="Douillard F.P."/>
            <person name="Paul Ross R."/>
            <person name="Yang R."/>
            <person name="Briner A.E."/>
            <person name="Felis G.E."/>
            <person name="de Vos W.M."/>
            <person name="Barrangou R."/>
            <person name="Klaenhammer T.R."/>
            <person name="Caufield P.W."/>
            <person name="Cui Y."/>
            <person name="Zhang H."/>
            <person name="O'Toole P.W."/>
        </authorList>
    </citation>
    <scope>NUCLEOTIDE SEQUENCE [LARGE SCALE GENOMIC DNA]</scope>
    <source>
        <strain evidence="8 9">DSM 24301</strain>
    </source>
</reference>
<dbReference type="SUPFAM" id="SSF53187">
    <property type="entry name" value="Zn-dependent exopeptidases"/>
    <property type="match status" value="1"/>
</dbReference>
<evidence type="ECO:0000256" key="5">
    <source>
        <dbReference type="HAMAP-Rule" id="MF_01692"/>
    </source>
</evidence>
<feature type="active site" description="Proton acceptor" evidence="5">
    <location>
        <position position="129"/>
    </location>
</feature>
<dbReference type="InterPro" id="IPR023905">
    <property type="entry name" value="AcetylDAP_deacetylase"/>
</dbReference>
<feature type="binding site" evidence="6">
    <location>
        <position position="156"/>
    </location>
    <ligand>
        <name>Mn(2+)</name>
        <dbReference type="ChEBI" id="CHEBI:29035"/>
        <label>2</label>
    </ligand>
</feature>
<dbReference type="GO" id="GO:0019877">
    <property type="term" value="P:diaminopimelate biosynthetic process"/>
    <property type="evidence" value="ECO:0007669"/>
    <property type="project" value="UniProtKB-UniRule"/>
</dbReference>
<sequence length="381" mass="41686">MIDLIQTRRDLHQIPELALNETETHDYLLQVIAQLPQTWLTVRTIKVLPTAILVHITGSQPTQTLGYRADMDALPVDETTELPFSSTHAGISHACGHDLHMTVALGILAHFATHQPKDNLIFFFQPAEESHSGGKIAYDADVFTGDWHIDELYGLHDRPNLPAGTIATRIGTLFAGTSEITIDFTGRTGHAAFPQAANDMVVAASAFVTQLQSIVARNIAPTASAVITIGKFEAGTIRNVIAGAAHLEGTLRGFTQEDIAYLKQRIQELASGIAKSYNCDVHVTLEQGGYYPVVNDAAITQDFITYMQTAPVDFERTEPVMTGEDFGYLLHHIPGTMFWLGVGDTTELHTSTFNPDEHALQPAVNAMIGYLTHRMQKGSRS</sequence>
<gene>
    <name evidence="8" type="ORF">IV56_GL001253</name>
</gene>
<dbReference type="HAMAP" id="MF_01692">
    <property type="entry name" value="DapEL"/>
    <property type="match status" value="1"/>
</dbReference>
<dbReference type="Proteomes" id="UP000050969">
    <property type="component" value="Unassembled WGS sequence"/>
</dbReference>
<dbReference type="PATRIC" id="fig|1293598.4.peg.1317"/>
<keyword evidence="6" id="KW-0479">Metal-binding</keyword>
<dbReference type="Gene3D" id="3.40.630.10">
    <property type="entry name" value="Zn peptidases"/>
    <property type="match status" value="1"/>
</dbReference>
<evidence type="ECO:0000313" key="8">
    <source>
        <dbReference type="EMBL" id="KRO16470.1"/>
    </source>
</evidence>
<feature type="binding site" evidence="6">
    <location>
        <position position="95"/>
    </location>
    <ligand>
        <name>Mn(2+)</name>
        <dbReference type="ChEBI" id="CHEBI:29035"/>
        <label>2</label>
    </ligand>
</feature>
<evidence type="ECO:0000256" key="3">
    <source>
        <dbReference type="ARBA" id="ARBA00022915"/>
    </source>
</evidence>
<organism evidence="8 9">
    <name type="scientific">Lacticaseibacillus saniviri JCM 17471 = DSM 24301</name>
    <dbReference type="NCBI Taxonomy" id="1293598"/>
    <lineage>
        <taxon>Bacteria</taxon>
        <taxon>Bacillati</taxon>
        <taxon>Bacillota</taxon>
        <taxon>Bacilli</taxon>
        <taxon>Lactobacillales</taxon>
        <taxon>Lactobacillaceae</taxon>
        <taxon>Lacticaseibacillus</taxon>
    </lineage>
</organism>
<dbReference type="EC" id="3.5.1.47" evidence="5"/>
<comment type="function">
    <text evidence="5">Catalyzes the conversion of N-acetyl-diaminopimelate to diaminopimelate and acetate.</text>
</comment>
<comment type="pathway">
    <text evidence="5">Amino-acid biosynthesis; L-lysine biosynthesis via DAP pathway; LL-2,6-diaminopimelate from (S)-tetrahydrodipicolinate (acetylase route): step 3/3.</text>
</comment>
<keyword evidence="4 5" id="KW-0457">Lysine biosynthesis</keyword>
<evidence type="ECO:0000259" key="7">
    <source>
        <dbReference type="Pfam" id="PF07687"/>
    </source>
</evidence>